<dbReference type="InterPro" id="IPR050821">
    <property type="entry name" value="Cytosolic_carboxypeptidase"/>
</dbReference>
<dbReference type="InterPro" id="IPR000834">
    <property type="entry name" value="Peptidase_M14"/>
</dbReference>
<keyword evidence="5" id="KW-1185">Reference proteome</keyword>
<dbReference type="GO" id="GO:0008270">
    <property type="term" value="F:zinc ion binding"/>
    <property type="evidence" value="ECO:0007669"/>
    <property type="project" value="InterPro"/>
</dbReference>
<evidence type="ECO:0000259" key="3">
    <source>
        <dbReference type="PROSITE" id="PS52035"/>
    </source>
</evidence>
<gene>
    <name evidence="4" type="ORF">WH96_06485</name>
</gene>
<protein>
    <recommendedName>
        <fullName evidence="3">Peptidase M14 domain-containing protein</fullName>
    </recommendedName>
</protein>
<dbReference type="GO" id="GO:0004181">
    <property type="term" value="F:metallocarboxypeptidase activity"/>
    <property type="evidence" value="ECO:0007669"/>
    <property type="project" value="InterPro"/>
</dbReference>
<dbReference type="CDD" id="cd06234">
    <property type="entry name" value="M14_PaCCP-like"/>
    <property type="match status" value="1"/>
</dbReference>
<dbReference type="EMBL" id="LAQL01000004">
    <property type="protein sequence ID" value="KLN61296.1"/>
    <property type="molecule type" value="Genomic_DNA"/>
</dbReference>
<feature type="active site" description="Proton donor/acceptor" evidence="2">
    <location>
        <position position="337"/>
    </location>
</feature>
<dbReference type="PANTHER" id="PTHR12756:SF11">
    <property type="entry name" value="CYTOSOLIC CARBOXYPEPTIDASE 1"/>
    <property type="match status" value="1"/>
</dbReference>
<sequence length="377" mass="42494">MIRISSNFDAGNIRCLSSDNPSDIQLEIESDTNSHFYQWFYFRLSGAQDQACALKILNAGGAAYPGGWENYQAVASYDRETWFRVPTTSYDGETLTIEFTPGYNSVYFAYFAPYSMERHADLIAEAQHGQGVTLDVLGQTIDGQDIDLLTIGEADKNKKSCWVIGRQHPGESMTEFWMEGFLGRLLDENDAIARELLKKAVFYVVPNMNPDGSRRGNLRVNAVGSNLNREWQAPSLEKSPEVYHVREKMMETGVDLMFDIHGDEAIPHNFIAGTHGIPSFDDRLLNLLDRFQAHYMEANPDFQIAHGYPQNEPGKANLTICSNNTAETHDCLSMTLEMPFKDTADTPNEFEGWSPDRSEKLGASSLDPIYRIIDDLR</sequence>
<comment type="similarity">
    <text evidence="2">Belongs to the peptidase M14 family.</text>
</comment>
<dbReference type="Proteomes" id="UP000035444">
    <property type="component" value="Unassembled WGS sequence"/>
</dbReference>
<name>A0A0H2MGG1_9PROT</name>
<dbReference type="RefSeq" id="WP_047763377.1">
    <property type="nucleotide sequence ID" value="NZ_LAQL01000004.1"/>
</dbReference>
<comment type="cofactor">
    <cofactor evidence="1">
        <name>Zn(2+)</name>
        <dbReference type="ChEBI" id="CHEBI:29105"/>
    </cofactor>
</comment>
<comment type="caution">
    <text evidence="4">The sequence shown here is derived from an EMBL/GenBank/DDBJ whole genome shotgun (WGS) entry which is preliminary data.</text>
</comment>
<dbReference type="OrthoDB" id="5490902at2"/>
<dbReference type="InterPro" id="IPR040626">
    <property type="entry name" value="Pepdidase_M14_N"/>
</dbReference>
<proteinExistence type="inferred from homology"/>
<dbReference type="PATRIC" id="fig|1489064.4.peg.2547"/>
<dbReference type="SUPFAM" id="SSF53187">
    <property type="entry name" value="Zn-dependent exopeptidases"/>
    <property type="match status" value="1"/>
</dbReference>
<accession>A0A0H2MGG1</accession>
<evidence type="ECO:0000256" key="1">
    <source>
        <dbReference type="ARBA" id="ARBA00001947"/>
    </source>
</evidence>
<dbReference type="Pfam" id="PF18027">
    <property type="entry name" value="Pepdidase_M14_N"/>
    <property type="match status" value="1"/>
</dbReference>
<dbReference type="Pfam" id="PF00246">
    <property type="entry name" value="Peptidase_M14"/>
    <property type="match status" value="1"/>
</dbReference>
<reference evidence="4 5" key="1">
    <citation type="submission" date="2015-03" db="EMBL/GenBank/DDBJ databases">
        <title>Genome Sequence of Kiloniella spongiae MEBiC09566, isolated from a marine sponge.</title>
        <authorList>
            <person name="Shao Z."/>
            <person name="Wang L."/>
            <person name="Li X."/>
        </authorList>
    </citation>
    <scope>NUCLEOTIDE SEQUENCE [LARGE SCALE GENOMIC DNA]</scope>
    <source>
        <strain evidence="4 5">MEBiC09566</strain>
    </source>
</reference>
<organism evidence="4 5">
    <name type="scientific">Kiloniella spongiae</name>
    <dbReference type="NCBI Taxonomy" id="1489064"/>
    <lineage>
        <taxon>Bacteria</taxon>
        <taxon>Pseudomonadati</taxon>
        <taxon>Pseudomonadota</taxon>
        <taxon>Alphaproteobacteria</taxon>
        <taxon>Rhodospirillales</taxon>
        <taxon>Kiloniellaceae</taxon>
        <taxon>Kiloniella</taxon>
    </lineage>
</organism>
<dbReference type="PANTHER" id="PTHR12756">
    <property type="entry name" value="CYTOSOLIC CARBOXYPEPTIDASE"/>
    <property type="match status" value="1"/>
</dbReference>
<dbReference type="STRING" id="1489064.WH96_06485"/>
<dbReference type="GO" id="GO:0006508">
    <property type="term" value="P:proteolysis"/>
    <property type="evidence" value="ECO:0007669"/>
    <property type="project" value="InterPro"/>
</dbReference>
<evidence type="ECO:0000313" key="4">
    <source>
        <dbReference type="EMBL" id="KLN61296.1"/>
    </source>
</evidence>
<feature type="domain" description="Peptidase M14" evidence="3">
    <location>
        <begin position="112"/>
        <end position="376"/>
    </location>
</feature>
<evidence type="ECO:0000256" key="2">
    <source>
        <dbReference type="PROSITE-ProRule" id="PRU01379"/>
    </source>
</evidence>
<evidence type="ECO:0000313" key="5">
    <source>
        <dbReference type="Proteomes" id="UP000035444"/>
    </source>
</evidence>
<dbReference type="AlphaFoldDB" id="A0A0H2MGG1"/>
<dbReference type="PROSITE" id="PS52035">
    <property type="entry name" value="PEPTIDASE_M14"/>
    <property type="match status" value="1"/>
</dbReference>
<dbReference type="Gene3D" id="2.60.40.3120">
    <property type="match status" value="1"/>
</dbReference>
<dbReference type="Gene3D" id="3.40.630.10">
    <property type="entry name" value="Zn peptidases"/>
    <property type="match status" value="1"/>
</dbReference>